<feature type="domain" description="HTH luxR-type" evidence="4">
    <location>
        <begin position="196"/>
        <end position="261"/>
    </location>
</feature>
<sequence>MSTSFLSEFSQQLADLFPYAGTEEFTVKLADMFKRLIAAENIMIILFPSKKLPIIEYNDVPSGSLESVADQYLKGAFLLDPFYLASKQDKESQFLHLKDVAPDGFEESEYFKSYYNYSCLTDECVYLIKVADEGDKFVMVGLGKVEDGSCFSNEALQQLKEITPLIEALIKHHWQTIEHSHEHHLDIREQLETALDAFGTSVLTERENQTIKMILQGYSSKAIAERLNISVETIKLHRKNAYAKLDLGTQGELFNLFINSLMNIENYTSGDPLIAYHTPACHHRASQ</sequence>
<dbReference type="Pfam" id="PF00196">
    <property type="entry name" value="GerE"/>
    <property type="match status" value="1"/>
</dbReference>
<evidence type="ECO:0000256" key="3">
    <source>
        <dbReference type="ARBA" id="ARBA00023163"/>
    </source>
</evidence>
<dbReference type="CDD" id="cd06170">
    <property type="entry name" value="LuxR_C_like"/>
    <property type="match status" value="1"/>
</dbReference>
<protein>
    <submittedName>
        <fullName evidence="5">LuxR C-terminal-related transcriptional regulator</fullName>
    </submittedName>
</protein>
<organism evidence="5 6">
    <name type="scientific">Thalassotalea psychrophila</name>
    <dbReference type="NCBI Taxonomy" id="3065647"/>
    <lineage>
        <taxon>Bacteria</taxon>
        <taxon>Pseudomonadati</taxon>
        <taxon>Pseudomonadota</taxon>
        <taxon>Gammaproteobacteria</taxon>
        <taxon>Alteromonadales</taxon>
        <taxon>Colwelliaceae</taxon>
        <taxon>Thalassotalea</taxon>
    </lineage>
</organism>
<evidence type="ECO:0000256" key="2">
    <source>
        <dbReference type="ARBA" id="ARBA00023125"/>
    </source>
</evidence>
<dbReference type="PANTHER" id="PTHR44688">
    <property type="entry name" value="DNA-BINDING TRANSCRIPTIONAL ACTIVATOR DEVR_DOSR"/>
    <property type="match status" value="1"/>
</dbReference>
<dbReference type="RefSeq" id="WP_348391118.1">
    <property type="nucleotide sequence ID" value="NZ_CP134145.1"/>
</dbReference>
<keyword evidence="3" id="KW-0804">Transcription</keyword>
<dbReference type="Proteomes" id="UP001258994">
    <property type="component" value="Chromosome"/>
</dbReference>
<proteinExistence type="predicted"/>
<evidence type="ECO:0000313" key="6">
    <source>
        <dbReference type="Proteomes" id="UP001258994"/>
    </source>
</evidence>
<dbReference type="SUPFAM" id="SSF46894">
    <property type="entry name" value="C-terminal effector domain of the bipartite response regulators"/>
    <property type="match status" value="1"/>
</dbReference>
<accession>A0ABY9TUJ1</accession>
<dbReference type="Gene3D" id="1.10.10.10">
    <property type="entry name" value="Winged helix-like DNA-binding domain superfamily/Winged helix DNA-binding domain"/>
    <property type="match status" value="1"/>
</dbReference>
<evidence type="ECO:0000259" key="4">
    <source>
        <dbReference type="PROSITE" id="PS50043"/>
    </source>
</evidence>
<dbReference type="PROSITE" id="PS50043">
    <property type="entry name" value="HTH_LUXR_2"/>
    <property type="match status" value="1"/>
</dbReference>
<dbReference type="SMART" id="SM00421">
    <property type="entry name" value="HTH_LUXR"/>
    <property type="match status" value="1"/>
</dbReference>
<dbReference type="InterPro" id="IPR000792">
    <property type="entry name" value="Tscrpt_reg_LuxR_C"/>
</dbReference>
<keyword evidence="1" id="KW-0805">Transcription regulation</keyword>
<dbReference type="PROSITE" id="PS00622">
    <property type="entry name" value="HTH_LUXR_1"/>
    <property type="match status" value="1"/>
</dbReference>
<keyword evidence="2" id="KW-0238">DNA-binding</keyword>
<dbReference type="InterPro" id="IPR036388">
    <property type="entry name" value="WH-like_DNA-bd_sf"/>
</dbReference>
<evidence type="ECO:0000256" key="1">
    <source>
        <dbReference type="ARBA" id="ARBA00023015"/>
    </source>
</evidence>
<gene>
    <name evidence="5" type="ORF">RGQ13_18045</name>
</gene>
<name>A0ABY9TUJ1_9GAMM</name>
<reference evidence="6" key="1">
    <citation type="submission" date="2023-09" db="EMBL/GenBank/DDBJ databases">
        <authorList>
            <person name="Li S."/>
            <person name="Li X."/>
            <person name="Zhang C."/>
            <person name="Zhao Z."/>
        </authorList>
    </citation>
    <scope>NUCLEOTIDE SEQUENCE [LARGE SCALE GENOMIC DNA]</scope>
    <source>
        <strain evidence="6">SQ149</strain>
    </source>
</reference>
<keyword evidence="6" id="KW-1185">Reference proteome</keyword>
<dbReference type="PANTHER" id="PTHR44688:SF16">
    <property type="entry name" value="DNA-BINDING TRANSCRIPTIONAL ACTIVATOR DEVR_DOSR"/>
    <property type="match status" value="1"/>
</dbReference>
<dbReference type="InterPro" id="IPR016032">
    <property type="entry name" value="Sig_transdc_resp-reg_C-effctor"/>
</dbReference>
<dbReference type="PRINTS" id="PR00038">
    <property type="entry name" value="HTHLUXR"/>
</dbReference>
<dbReference type="EMBL" id="CP134145">
    <property type="protein sequence ID" value="WNC71998.1"/>
    <property type="molecule type" value="Genomic_DNA"/>
</dbReference>
<evidence type="ECO:0000313" key="5">
    <source>
        <dbReference type="EMBL" id="WNC71998.1"/>
    </source>
</evidence>